<sequence length="381" mass="43139">MSSSLAQRLPPKSFPLEGFQVIDPSTKLEEETLPFYREEFFYPIRIGDLVHDQYQIVAKLGYGASSTTCLSLNLFTRRHVVLKVHVNCISHHRELDVLQHLEAIKSEHPGRRQIRMLDDHFMIQGPHGNHAVFVLPPLGVSVKLLQDLQPGGIYDEETTVSAIQQTLIALDFLHCEAGVIHTGRCSWMLEAPQLCDFGHARICVDDEPQRGLVMPSQYRAPEVLLDMPWDYSVDMWSIGLLAWDLLQAESLFRIYDENPERSEAMQLAHMVSILGPPPLEFLQKSAKSLKYWDEAGEWRGVVPLPQPVQLESLVTSLHGKSKAEFLSFMQAMLRWEPEMRLSAGLAWFDLLAPAAARPTASIWPYSLTRHMFPSGASVETC</sequence>
<evidence type="ECO:0000313" key="12">
    <source>
        <dbReference type="Proteomes" id="UP000635477"/>
    </source>
</evidence>
<dbReference type="InterPro" id="IPR000719">
    <property type="entry name" value="Prot_kinase_dom"/>
</dbReference>
<dbReference type="GO" id="GO:0004674">
    <property type="term" value="F:protein serine/threonine kinase activity"/>
    <property type="evidence" value="ECO:0007669"/>
    <property type="project" value="UniProtKB-KW"/>
</dbReference>
<dbReference type="InterPro" id="IPR017441">
    <property type="entry name" value="Protein_kinase_ATP_BS"/>
</dbReference>
<dbReference type="EMBL" id="JABEYC010000065">
    <property type="protein sequence ID" value="KAF4983460.1"/>
    <property type="molecule type" value="Genomic_DNA"/>
</dbReference>
<dbReference type="OrthoDB" id="5979581at2759"/>
<comment type="catalytic activity">
    <reaction evidence="7">
        <text>L-threonyl-[protein] + ATP = O-phospho-L-threonyl-[protein] + ADP + H(+)</text>
        <dbReference type="Rhea" id="RHEA:46608"/>
        <dbReference type="Rhea" id="RHEA-COMP:11060"/>
        <dbReference type="Rhea" id="RHEA-COMP:11605"/>
        <dbReference type="ChEBI" id="CHEBI:15378"/>
        <dbReference type="ChEBI" id="CHEBI:30013"/>
        <dbReference type="ChEBI" id="CHEBI:30616"/>
        <dbReference type="ChEBI" id="CHEBI:61977"/>
        <dbReference type="ChEBI" id="CHEBI:456216"/>
        <dbReference type="EC" id="2.7.11.1"/>
    </reaction>
</comment>
<accession>A0A8H4UU22</accession>
<keyword evidence="5" id="KW-0418">Kinase</keyword>
<evidence type="ECO:0000313" key="11">
    <source>
        <dbReference type="EMBL" id="KAF4983460.1"/>
    </source>
</evidence>
<evidence type="ECO:0000259" key="10">
    <source>
        <dbReference type="PROSITE" id="PS50011"/>
    </source>
</evidence>
<dbReference type="PANTHER" id="PTHR47634">
    <property type="entry name" value="PROTEIN KINASE DOMAIN-CONTAINING PROTEIN-RELATED"/>
    <property type="match status" value="1"/>
</dbReference>
<protein>
    <recommendedName>
        <fullName evidence="1">non-specific serine/threonine protein kinase</fullName>
        <ecNumber evidence="1">2.7.11.1</ecNumber>
    </recommendedName>
</protein>
<dbReference type="PANTHER" id="PTHR47634:SF9">
    <property type="entry name" value="PROTEIN KINASE DOMAIN-CONTAINING PROTEIN-RELATED"/>
    <property type="match status" value="1"/>
</dbReference>
<dbReference type="Gene3D" id="3.30.200.20">
    <property type="entry name" value="Phosphorylase Kinase, domain 1"/>
    <property type="match status" value="1"/>
</dbReference>
<keyword evidence="12" id="KW-1185">Reference proteome</keyword>
<reference evidence="11" key="1">
    <citation type="journal article" date="2020" name="BMC Genomics">
        <title>Correction to: Identification and distribution of gene clusters required for synthesis of sphingolipid metabolism inhibitors in diverse species of the filamentous fungus Fusarium.</title>
        <authorList>
            <person name="Kim H.S."/>
            <person name="Lohmar J.M."/>
            <person name="Busman M."/>
            <person name="Brown D.W."/>
            <person name="Naumann T.A."/>
            <person name="Divon H.H."/>
            <person name="Lysoe E."/>
            <person name="Uhlig S."/>
            <person name="Proctor R.H."/>
        </authorList>
    </citation>
    <scope>NUCLEOTIDE SEQUENCE</scope>
    <source>
        <strain evidence="11">NRRL 22465</strain>
    </source>
</reference>
<evidence type="ECO:0000256" key="1">
    <source>
        <dbReference type="ARBA" id="ARBA00012513"/>
    </source>
</evidence>
<name>A0A8H4UU22_9HYPO</name>
<dbReference type="AlphaFoldDB" id="A0A8H4UU22"/>
<dbReference type="GO" id="GO:0005737">
    <property type="term" value="C:cytoplasm"/>
    <property type="evidence" value="ECO:0007669"/>
    <property type="project" value="TreeGrafter"/>
</dbReference>
<evidence type="ECO:0000256" key="7">
    <source>
        <dbReference type="ARBA" id="ARBA00047899"/>
    </source>
</evidence>
<dbReference type="Pfam" id="PF00069">
    <property type="entry name" value="Pkinase"/>
    <property type="match status" value="1"/>
</dbReference>
<dbReference type="SUPFAM" id="SSF56112">
    <property type="entry name" value="Protein kinase-like (PK-like)"/>
    <property type="match status" value="1"/>
</dbReference>
<evidence type="ECO:0000256" key="6">
    <source>
        <dbReference type="ARBA" id="ARBA00022840"/>
    </source>
</evidence>
<dbReference type="SMART" id="SM00220">
    <property type="entry name" value="S_TKc"/>
    <property type="match status" value="1"/>
</dbReference>
<dbReference type="GO" id="GO:0000245">
    <property type="term" value="P:spliceosomal complex assembly"/>
    <property type="evidence" value="ECO:0007669"/>
    <property type="project" value="TreeGrafter"/>
</dbReference>
<comment type="caution">
    <text evidence="11">The sequence shown here is derived from an EMBL/GenBank/DDBJ whole genome shotgun (WGS) entry which is preliminary data.</text>
</comment>
<dbReference type="GO" id="GO:0050684">
    <property type="term" value="P:regulation of mRNA processing"/>
    <property type="evidence" value="ECO:0007669"/>
    <property type="project" value="TreeGrafter"/>
</dbReference>
<comment type="catalytic activity">
    <reaction evidence="8">
        <text>L-seryl-[protein] + ATP = O-phospho-L-seryl-[protein] + ADP + H(+)</text>
        <dbReference type="Rhea" id="RHEA:17989"/>
        <dbReference type="Rhea" id="RHEA-COMP:9863"/>
        <dbReference type="Rhea" id="RHEA-COMP:11604"/>
        <dbReference type="ChEBI" id="CHEBI:15378"/>
        <dbReference type="ChEBI" id="CHEBI:29999"/>
        <dbReference type="ChEBI" id="CHEBI:30616"/>
        <dbReference type="ChEBI" id="CHEBI:83421"/>
        <dbReference type="ChEBI" id="CHEBI:456216"/>
        <dbReference type="EC" id="2.7.11.1"/>
    </reaction>
</comment>
<dbReference type="InterPro" id="IPR011009">
    <property type="entry name" value="Kinase-like_dom_sf"/>
</dbReference>
<dbReference type="Gene3D" id="1.10.510.10">
    <property type="entry name" value="Transferase(Phosphotransferase) domain 1"/>
    <property type="match status" value="1"/>
</dbReference>
<dbReference type="InterPro" id="IPR051334">
    <property type="entry name" value="SRPK"/>
</dbReference>
<keyword evidence="4 9" id="KW-0547">Nucleotide-binding</keyword>
<evidence type="ECO:0000256" key="2">
    <source>
        <dbReference type="ARBA" id="ARBA00022527"/>
    </source>
</evidence>
<evidence type="ECO:0000256" key="5">
    <source>
        <dbReference type="ARBA" id="ARBA00022777"/>
    </source>
</evidence>
<gene>
    <name evidence="11" type="ORF">FZEAL_1189</name>
</gene>
<keyword evidence="6 9" id="KW-0067">ATP-binding</keyword>
<proteinExistence type="predicted"/>
<dbReference type="GO" id="GO:0005634">
    <property type="term" value="C:nucleus"/>
    <property type="evidence" value="ECO:0007669"/>
    <property type="project" value="TreeGrafter"/>
</dbReference>
<evidence type="ECO:0000256" key="3">
    <source>
        <dbReference type="ARBA" id="ARBA00022679"/>
    </source>
</evidence>
<dbReference type="PROSITE" id="PS50011">
    <property type="entry name" value="PROTEIN_KINASE_DOM"/>
    <property type="match status" value="1"/>
</dbReference>
<feature type="domain" description="Protein kinase" evidence="10">
    <location>
        <begin position="54"/>
        <end position="360"/>
    </location>
</feature>
<organism evidence="11 12">
    <name type="scientific">Fusarium zealandicum</name>
    <dbReference type="NCBI Taxonomy" id="1053134"/>
    <lineage>
        <taxon>Eukaryota</taxon>
        <taxon>Fungi</taxon>
        <taxon>Dikarya</taxon>
        <taxon>Ascomycota</taxon>
        <taxon>Pezizomycotina</taxon>
        <taxon>Sordariomycetes</taxon>
        <taxon>Hypocreomycetidae</taxon>
        <taxon>Hypocreales</taxon>
        <taxon>Nectriaceae</taxon>
        <taxon>Fusarium</taxon>
        <taxon>Fusarium staphyleae species complex</taxon>
    </lineage>
</organism>
<evidence type="ECO:0000256" key="8">
    <source>
        <dbReference type="ARBA" id="ARBA00048679"/>
    </source>
</evidence>
<dbReference type="Proteomes" id="UP000635477">
    <property type="component" value="Unassembled WGS sequence"/>
</dbReference>
<reference evidence="11" key="2">
    <citation type="submission" date="2020-05" db="EMBL/GenBank/DDBJ databases">
        <authorList>
            <person name="Kim H.-S."/>
            <person name="Proctor R.H."/>
            <person name="Brown D.W."/>
        </authorList>
    </citation>
    <scope>NUCLEOTIDE SEQUENCE</scope>
    <source>
        <strain evidence="11">NRRL 22465</strain>
    </source>
</reference>
<dbReference type="GO" id="GO:0005524">
    <property type="term" value="F:ATP binding"/>
    <property type="evidence" value="ECO:0007669"/>
    <property type="project" value="UniProtKB-UniRule"/>
</dbReference>
<keyword evidence="2" id="KW-0723">Serine/threonine-protein kinase</keyword>
<dbReference type="PROSITE" id="PS00107">
    <property type="entry name" value="PROTEIN_KINASE_ATP"/>
    <property type="match status" value="1"/>
</dbReference>
<feature type="binding site" evidence="9">
    <location>
        <position position="83"/>
    </location>
    <ligand>
        <name>ATP</name>
        <dbReference type="ChEBI" id="CHEBI:30616"/>
    </ligand>
</feature>
<dbReference type="EC" id="2.7.11.1" evidence="1"/>
<keyword evidence="3" id="KW-0808">Transferase</keyword>
<evidence type="ECO:0000256" key="9">
    <source>
        <dbReference type="PROSITE-ProRule" id="PRU10141"/>
    </source>
</evidence>
<evidence type="ECO:0000256" key="4">
    <source>
        <dbReference type="ARBA" id="ARBA00022741"/>
    </source>
</evidence>